<feature type="chain" id="PRO_5035604718" description="CBM1 domain-containing protein" evidence="2">
    <location>
        <begin position="21"/>
        <end position="172"/>
    </location>
</feature>
<evidence type="ECO:0000313" key="7">
    <source>
        <dbReference type="Proteomes" id="UP000663870"/>
    </source>
</evidence>
<accession>A0A815CWY4</accession>
<sequence length="172" mass="19265">MTFIALTFVVFATIVGSISSVPIYEQCGGSQWGRIFKKCDDGLVCYARSIFYANCRPPNTCPSHWACTIVESSSTIIPLPRVIPANEQCNNESYTVCIAGTACFRRTSSYSECRPQCPVTWQCENDVVHEYEQCGGEDYTGLTRCAPDLRCYYRSKWYAQCSSSCPGIEWSC</sequence>
<dbReference type="GO" id="GO:0030248">
    <property type="term" value="F:cellulose binding"/>
    <property type="evidence" value="ECO:0007669"/>
    <property type="project" value="InterPro"/>
</dbReference>
<evidence type="ECO:0000313" key="6">
    <source>
        <dbReference type="Proteomes" id="UP000663854"/>
    </source>
</evidence>
<name>A0A815CWY4_9BILA</name>
<evidence type="ECO:0000313" key="4">
    <source>
        <dbReference type="EMBL" id="CAF1289738.1"/>
    </source>
</evidence>
<dbReference type="InterPro" id="IPR035971">
    <property type="entry name" value="CBD_sf"/>
</dbReference>
<evidence type="ECO:0000313" key="5">
    <source>
        <dbReference type="EMBL" id="CAF1566357.1"/>
    </source>
</evidence>
<evidence type="ECO:0000256" key="1">
    <source>
        <dbReference type="ARBA" id="ARBA00022729"/>
    </source>
</evidence>
<dbReference type="InterPro" id="IPR000254">
    <property type="entry name" value="CBD"/>
</dbReference>
<gene>
    <name evidence="5" type="ORF">JXQ802_LOCUS44798</name>
    <name evidence="4" type="ORF">PYM288_LOCUS29327</name>
</gene>
<organism evidence="4 6">
    <name type="scientific">Rotaria sordida</name>
    <dbReference type="NCBI Taxonomy" id="392033"/>
    <lineage>
        <taxon>Eukaryota</taxon>
        <taxon>Metazoa</taxon>
        <taxon>Spiralia</taxon>
        <taxon>Gnathifera</taxon>
        <taxon>Rotifera</taxon>
        <taxon>Eurotatoria</taxon>
        <taxon>Bdelloidea</taxon>
        <taxon>Philodinida</taxon>
        <taxon>Philodinidae</taxon>
        <taxon>Rotaria</taxon>
    </lineage>
</organism>
<feature type="signal peptide" evidence="2">
    <location>
        <begin position="1"/>
        <end position="20"/>
    </location>
</feature>
<keyword evidence="7" id="KW-1185">Reference proteome</keyword>
<protein>
    <recommendedName>
        <fullName evidence="3">CBM1 domain-containing protein</fullName>
    </recommendedName>
</protein>
<dbReference type="AlphaFoldDB" id="A0A815CWY4"/>
<feature type="domain" description="CBM1" evidence="3">
    <location>
        <begin position="126"/>
        <end position="162"/>
    </location>
</feature>
<dbReference type="SUPFAM" id="SSF57180">
    <property type="entry name" value="Cellulose-binding domain"/>
    <property type="match status" value="1"/>
</dbReference>
<dbReference type="Proteomes" id="UP000663854">
    <property type="component" value="Unassembled WGS sequence"/>
</dbReference>
<dbReference type="SMART" id="SM00236">
    <property type="entry name" value="fCBD"/>
    <property type="match status" value="2"/>
</dbReference>
<evidence type="ECO:0000256" key="2">
    <source>
        <dbReference type="SAM" id="SignalP"/>
    </source>
</evidence>
<dbReference type="GO" id="GO:0005576">
    <property type="term" value="C:extracellular region"/>
    <property type="evidence" value="ECO:0007669"/>
    <property type="project" value="InterPro"/>
</dbReference>
<dbReference type="EMBL" id="CAJNOL010003536">
    <property type="protein sequence ID" value="CAF1566357.1"/>
    <property type="molecule type" value="Genomic_DNA"/>
</dbReference>
<proteinExistence type="predicted"/>
<dbReference type="Pfam" id="PF00734">
    <property type="entry name" value="CBM_1"/>
    <property type="match status" value="1"/>
</dbReference>
<dbReference type="Proteomes" id="UP000663870">
    <property type="component" value="Unassembled WGS sequence"/>
</dbReference>
<evidence type="ECO:0000259" key="3">
    <source>
        <dbReference type="PROSITE" id="PS51164"/>
    </source>
</evidence>
<dbReference type="PROSITE" id="PS51164">
    <property type="entry name" value="CBM1_2"/>
    <property type="match status" value="1"/>
</dbReference>
<reference evidence="4" key="1">
    <citation type="submission" date="2021-02" db="EMBL/GenBank/DDBJ databases">
        <authorList>
            <person name="Nowell W R."/>
        </authorList>
    </citation>
    <scope>NUCLEOTIDE SEQUENCE</scope>
</reference>
<keyword evidence="1 2" id="KW-0732">Signal</keyword>
<comment type="caution">
    <text evidence="4">The sequence shown here is derived from an EMBL/GenBank/DDBJ whole genome shotgun (WGS) entry which is preliminary data.</text>
</comment>
<dbReference type="EMBL" id="CAJNOH010002370">
    <property type="protein sequence ID" value="CAF1289738.1"/>
    <property type="molecule type" value="Genomic_DNA"/>
</dbReference>
<dbReference type="GO" id="GO:0005975">
    <property type="term" value="P:carbohydrate metabolic process"/>
    <property type="evidence" value="ECO:0007669"/>
    <property type="project" value="InterPro"/>
</dbReference>
<dbReference type="PROSITE" id="PS00562">
    <property type="entry name" value="CBM1_1"/>
    <property type="match status" value="1"/>
</dbReference>